<dbReference type="InterPro" id="IPR050186">
    <property type="entry name" value="TPT_transporter"/>
</dbReference>
<keyword evidence="4 5" id="KW-0472">Membrane</keyword>
<keyword evidence="3 5" id="KW-1133">Transmembrane helix</keyword>
<keyword evidence="2 5" id="KW-0812">Transmembrane</keyword>
<evidence type="ECO:0000256" key="5">
    <source>
        <dbReference type="SAM" id="Phobius"/>
    </source>
</evidence>
<feature type="transmembrane region" description="Helical" evidence="5">
    <location>
        <begin position="282"/>
        <end position="301"/>
    </location>
</feature>
<evidence type="ECO:0000256" key="3">
    <source>
        <dbReference type="ARBA" id="ARBA00022989"/>
    </source>
</evidence>
<reference evidence="7 8" key="1">
    <citation type="submission" date="2022-01" db="EMBL/GenBank/DDBJ databases">
        <title>A high-quality chromosome-level genome assembly of rohu carp, Labeo rohita.</title>
        <authorList>
            <person name="Arick M.A. II"/>
            <person name="Hsu C.-Y."/>
            <person name="Magbanua Z."/>
            <person name="Pechanova O."/>
            <person name="Grover C."/>
            <person name="Miller E."/>
            <person name="Thrash A."/>
            <person name="Ezzel L."/>
            <person name="Alam S."/>
            <person name="Benzie J."/>
            <person name="Hamilton M."/>
            <person name="Karsi A."/>
            <person name="Lawrence M.L."/>
            <person name="Peterson D.G."/>
        </authorList>
    </citation>
    <scope>NUCLEOTIDE SEQUENCE [LARGE SCALE GENOMIC DNA]</scope>
    <source>
        <strain evidence="8">BAU-BD-2019</strain>
        <tissue evidence="7">Blood</tissue>
    </source>
</reference>
<proteinExistence type="predicted"/>
<name>A0ABQ8MN45_LABRO</name>
<dbReference type="Pfam" id="PF03151">
    <property type="entry name" value="TPT"/>
    <property type="match status" value="1"/>
</dbReference>
<feature type="transmembrane region" description="Helical" evidence="5">
    <location>
        <begin position="142"/>
        <end position="160"/>
    </location>
</feature>
<comment type="subcellular location">
    <subcellularLocation>
        <location evidence="1">Membrane</location>
        <topology evidence="1">Multi-pass membrane protein</topology>
    </subcellularLocation>
</comment>
<protein>
    <submittedName>
        <fullName evidence="7">UDP-N-acetylglucosamine/UDP-glucose/GDP-mannose transporter</fullName>
    </submittedName>
</protein>
<dbReference type="EMBL" id="JACTAM010000006">
    <property type="protein sequence ID" value="KAI2663626.1"/>
    <property type="molecule type" value="Genomic_DNA"/>
</dbReference>
<comment type="caution">
    <text evidence="7">The sequence shown here is derived from an EMBL/GenBank/DDBJ whole genome shotgun (WGS) entry which is preliminary data.</text>
</comment>
<feature type="transmembrane region" description="Helical" evidence="5">
    <location>
        <begin position="307"/>
        <end position="330"/>
    </location>
</feature>
<evidence type="ECO:0000313" key="7">
    <source>
        <dbReference type="EMBL" id="KAI2663626.1"/>
    </source>
</evidence>
<keyword evidence="8" id="KW-1185">Reference proteome</keyword>
<sequence length="355" mass="39373">MKQCEPRNEAEGMADQTLTVLLKLLAAGFYGISSFLIVVINKSVLTNYRFPSSICVGIGQMLATVIVLRVGKALRVITFPEFDGSIPRKTFPLPLLYVGNQITGLFGTKRLNLPMFTVLRRFSILFTMLAEGFLLKKKFSRPVQLTVFTMILGAFVAASADLAFDLQGYVFILMNDVLTAANGAFVKQKLDSKELGKYGLLYYNALFMILPTLLLAHVTGDMDKGGPSLFGRRCFRKERGQEAAFDYEGWSDVLFISQFILSCIMGFVLMYSTVLCTQYNSALTTTIVGCLKNILVTYIGMVFGGDYIFSWTNFIGLNISIAGSLVYSYITFTEEQTTKQSESANKLEVKGKVSV</sequence>
<evidence type="ECO:0000256" key="4">
    <source>
        <dbReference type="ARBA" id="ARBA00023136"/>
    </source>
</evidence>
<dbReference type="PANTHER" id="PTHR11132">
    <property type="entry name" value="SOLUTE CARRIER FAMILY 35"/>
    <property type="match status" value="1"/>
</dbReference>
<evidence type="ECO:0000256" key="1">
    <source>
        <dbReference type="ARBA" id="ARBA00004141"/>
    </source>
</evidence>
<feature type="transmembrane region" description="Helical" evidence="5">
    <location>
        <begin position="20"/>
        <end position="40"/>
    </location>
</feature>
<accession>A0ABQ8MN45</accession>
<feature type="transmembrane region" description="Helical" evidence="5">
    <location>
        <begin position="166"/>
        <end position="186"/>
    </location>
</feature>
<feature type="transmembrane region" description="Helical" evidence="5">
    <location>
        <begin position="52"/>
        <end position="71"/>
    </location>
</feature>
<evidence type="ECO:0000256" key="2">
    <source>
        <dbReference type="ARBA" id="ARBA00022692"/>
    </source>
</evidence>
<feature type="domain" description="Sugar phosphate transporter" evidence="6">
    <location>
        <begin position="25"/>
        <end position="328"/>
    </location>
</feature>
<evidence type="ECO:0000313" key="8">
    <source>
        <dbReference type="Proteomes" id="UP000830375"/>
    </source>
</evidence>
<dbReference type="InterPro" id="IPR004853">
    <property type="entry name" value="Sugar_P_trans_dom"/>
</dbReference>
<evidence type="ECO:0000259" key="6">
    <source>
        <dbReference type="Pfam" id="PF03151"/>
    </source>
</evidence>
<gene>
    <name evidence="7" type="ORF">H4Q32_012193</name>
</gene>
<feature type="transmembrane region" description="Helical" evidence="5">
    <location>
        <begin position="198"/>
        <end position="218"/>
    </location>
</feature>
<organism evidence="7 8">
    <name type="scientific">Labeo rohita</name>
    <name type="common">Indian major carp</name>
    <name type="synonym">Cyprinus rohita</name>
    <dbReference type="NCBI Taxonomy" id="84645"/>
    <lineage>
        <taxon>Eukaryota</taxon>
        <taxon>Metazoa</taxon>
        <taxon>Chordata</taxon>
        <taxon>Craniata</taxon>
        <taxon>Vertebrata</taxon>
        <taxon>Euteleostomi</taxon>
        <taxon>Actinopterygii</taxon>
        <taxon>Neopterygii</taxon>
        <taxon>Teleostei</taxon>
        <taxon>Ostariophysi</taxon>
        <taxon>Cypriniformes</taxon>
        <taxon>Cyprinidae</taxon>
        <taxon>Labeoninae</taxon>
        <taxon>Labeonini</taxon>
        <taxon>Labeo</taxon>
    </lineage>
</organism>
<dbReference type="Proteomes" id="UP000830375">
    <property type="component" value="Unassembled WGS sequence"/>
</dbReference>
<feature type="transmembrane region" description="Helical" evidence="5">
    <location>
        <begin position="255"/>
        <end position="275"/>
    </location>
</feature>